<dbReference type="InterPro" id="IPR029044">
    <property type="entry name" value="Nucleotide-diphossugar_trans"/>
</dbReference>
<dbReference type="SUPFAM" id="SSF48452">
    <property type="entry name" value="TPR-like"/>
    <property type="match status" value="1"/>
</dbReference>
<dbReference type="EMBL" id="JARJBB010000002">
    <property type="protein sequence ID" value="MDF3298163.1"/>
    <property type="molecule type" value="Genomic_DNA"/>
</dbReference>
<dbReference type="InterPro" id="IPR001173">
    <property type="entry name" value="Glyco_trans_2-like"/>
</dbReference>
<evidence type="ECO:0000313" key="2">
    <source>
        <dbReference type="EMBL" id="MDF3298163.1"/>
    </source>
</evidence>
<dbReference type="InterPro" id="IPR011990">
    <property type="entry name" value="TPR-like_helical_dom_sf"/>
</dbReference>
<dbReference type="GO" id="GO:0016757">
    <property type="term" value="F:glycosyltransferase activity"/>
    <property type="evidence" value="ECO:0007669"/>
    <property type="project" value="UniProtKB-KW"/>
</dbReference>
<keyword evidence="2" id="KW-0328">Glycosyltransferase</keyword>
<keyword evidence="3" id="KW-1185">Reference proteome</keyword>
<dbReference type="SUPFAM" id="SSF53448">
    <property type="entry name" value="Nucleotide-diphospho-sugar transferases"/>
    <property type="match status" value="1"/>
</dbReference>
<evidence type="ECO:0000313" key="3">
    <source>
        <dbReference type="Proteomes" id="UP001221150"/>
    </source>
</evidence>
<dbReference type="RefSeq" id="WP_276107698.1">
    <property type="nucleotide sequence ID" value="NZ_JARJBB010000002.1"/>
</dbReference>
<protein>
    <submittedName>
        <fullName evidence="2">Glycosyltransferase</fullName>
        <ecNumber evidence="2">2.4.-.-</ecNumber>
    </submittedName>
</protein>
<dbReference type="EC" id="2.4.-.-" evidence="2"/>
<dbReference type="Gene3D" id="3.90.550.10">
    <property type="entry name" value="Spore Coat Polysaccharide Biosynthesis Protein SpsA, Chain A"/>
    <property type="match status" value="1"/>
</dbReference>
<gene>
    <name evidence="2" type="ORF">P3H78_05875</name>
</gene>
<organism evidence="2 3">
    <name type="scientific">Streptomyces tropicalis</name>
    <dbReference type="NCBI Taxonomy" id="3034234"/>
    <lineage>
        <taxon>Bacteria</taxon>
        <taxon>Bacillati</taxon>
        <taxon>Actinomycetota</taxon>
        <taxon>Actinomycetes</taxon>
        <taxon>Kitasatosporales</taxon>
        <taxon>Streptomycetaceae</taxon>
        <taxon>Streptomyces</taxon>
    </lineage>
</organism>
<evidence type="ECO:0000259" key="1">
    <source>
        <dbReference type="Pfam" id="PF00535"/>
    </source>
</evidence>
<comment type="caution">
    <text evidence="2">The sequence shown here is derived from an EMBL/GenBank/DDBJ whole genome shotgun (WGS) entry which is preliminary data.</text>
</comment>
<keyword evidence="2" id="KW-0808">Transferase</keyword>
<dbReference type="PANTHER" id="PTHR43630">
    <property type="entry name" value="POLY-BETA-1,6-N-ACETYL-D-GLUCOSAMINE SYNTHASE"/>
    <property type="match status" value="1"/>
</dbReference>
<dbReference type="Pfam" id="PF00535">
    <property type="entry name" value="Glycos_transf_2"/>
    <property type="match status" value="1"/>
</dbReference>
<dbReference type="Proteomes" id="UP001221150">
    <property type="component" value="Unassembled WGS sequence"/>
</dbReference>
<sequence length="372" mass="42084">MKPTVCLNMIVKDEAPVIRRCLESVRPLIDTWVIVDTGSTDGTQDIIRDVYDDLPGELHERPWKGFDGSRTEAVQLARPAADYLLFLDADDVMEVPPGAHMPELTLDAYRVGIRSGAYSYRRRALVSTRLPWRYVGVLHEYLDCGSQYTLGTLEGATIVVVGGGGRGRGRSAREKYLADAEILQQGLIKEPDNDRYAFYLAQSFRSAGEFEKAIEAYDRRAGMGGWDEEVFCSRLFAAQFAEELGRPSAEVMGRYLAAHESRPGRAEALGGLARWCRLNGQRWPLAHLFARKAAYLPYPSDDHLFVESSWYEWRALDELAVSAYWVGEYEESETCSERLLMSGKLPPEHRDRTIQNLELSRRHLRSGKLVRA</sequence>
<feature type="domain" description="Glycosyltransferase 2-like" evidence="1">
    <location>
        <begin position="9"/>
        <end position="93"/>
    </location>
</feature>
<dbReference type="PANTHER" id="PTHR43630:SF2">
    <property type="entry name" value="GLYCOSYLTRANSFERASE"/>
    <property type="match status" value="1"/>
</dbReference>
<reference evidence="2 3" key="1">
    <citation type="submission" date="2023-03" db="EMBL/GenBank/DDBJ databases">
        <title>Draft genome sequence of Streptomyces sp. K1PA1 isolated from peat swamp forest in Thailand.</title>
        <authorList>
            <person name="Klaysubun C."/>
            <person name="Duangmal K."/>
        </authorList>
    </citation>
    <scope>NUCLEOTIDE SEQUENCE [LARGE SCALE GENOMIC DNA]</scope>
    <source>
        <strain evidence="2 3">K1PA1</strain>
    </source>
</reference>
<dbReference type="Gene3D" id="1.25.40.10">
    <property type="entry name" value="Tetratricopeptide repeat domain"/>
    <property type="match status" value="1"/>
</dbReference>
<name>A0ABT6A0J8_9ACTN</name>
<accession>A0ABT6A0J8</accession>
<proteinExistence type="predicted"/>